<sequence length="213" mass="24218">MAVLLTKAMGALMMAMTIKKTVLTAKKNDNKNNGQQQPQIKDEGKMIDGSAAPMEMLLHSVLPSMPEVEHKFDINNAYDEVLQKAYKHHSCNDITNRKRGMQILRKFVWKHPQFPKGTFNDTAQLFEHFISNMSNEMQQLFAVESQRIVTCADKKSHAVVHEEESGYKKKESRKCAVALCPSLATRKSTLTSFPRFLFLQDHTATQTGDKMLE</sequence>
<name>A0A8H7VMA0_9FUNG</name>
<gene>
    <name evidence="1" type="ORF">INT45_007104</name>
</gene>
<proteinExistence type="predicted"/>
<organism evidence="1 2">
    <name type="scientific">Circinella minor</name>
    <dbReference type="NCBI Taxonomy" id="1195481"/>
    <lineage>
        <taxon>Eukaryota</taxon>
        <taxon>Fungi</taxon>
        <taxon>Fungi incertae sedis</taxon>
        <taxon>Mucoromycota</taxon>
        <taxon>Mucoromycotina</taxon>
        <taxon>Mucoromycetes</taxon>
        <taxon>Mucorales</taxon>
        <taxon>Lichtheimiaceae</taxon>
        <taxon>Circinella</taxon>
    </lineage>
</organism>
<evidence type="ECO:0000313" key="1">
    <source>
        <dbReference type="EMBL" id="KAG2225860.1"/>
    </source>
</evidence>
<dbReference type="EMBL" id="JAEPRB010000023">
    <property type="protein sequence ID" value="KAG2225860.1"/>
    <property type="molecule type" value="Genomic_DNA"/>
</dbReference>
<dbReference type="AlphaFoldDB" id="A0A8H7VMA0"/>
<comment type="caution">
    <text evidence="1">The sequence shown here is derived from an EMBL/GenBank/DDBJ whole genome shotgun (WGS) entry which is preliminary data.</text>
</comment>
<keyword evidence="2" id="KW-1185">Reference proteome</keyword>
<dbReference type="Proteomes" id="UP000646827">
    <property type="component" value="Unassembled WGS sequence"/>
</dbReference>
<protein>
    <submittedName>
        <fullName evidence="1">Uncharacterized protein</fullName>
    </submittedName>
</protein>
<accession>A0A8H7VMA0</accession>
<evidence type="ECO:0000313" key="2">
    <source>
        <dbReference type="Proteomes" id="UP000646827"/>
    </source>
</evidence>
<reference evidence="1 2" key="1">
    <citation type="submission" date="2020-12" db="EMBL/GenBank/DDBJ databases">
        <title>Metabolic potential, ecology and presence of endohyphal bacteria is reflected in genomic diversity of Mucoromycotina.</title>
        <authorList>
            <person name="Muszewska A."/>
            <person name="Okrasinska A."/>
            <person name="Steczkiewicz K."/>
            <person name="Drgas O."/>
            <person name="Orlowska M."/>
            <person name="Perlinska-Lenart U."/>
            <person name="Aleksandrzak-Piekarczyk T."/>
            <person name="Szatraj K."/>
            <person name="Zielenkiewicz U."/>
            <person name="Pilsyk S."/>
            <person name="Malc E."/>
            <person name="Mieczkowski P."/>
            <person name="Kruszewska J.S."/>
            <person name="Biernat P."/>
            <person name="Pawlowska J."/>
        </authorList>
    </citation>
    <scope>NUCLEOTIDE SEQUENCE [LARGE SCALE GENOMIC DNA]</scope>
    <source>
        <strain evidence="1 2">CBS 142.35</strain>
    </source>
</reference>